<dbReference type="AlphaFoldDB" id="A0A841PIZ9"/>
<gene>
    <name evidence="1" type="ORF">HNQ71_006307</name>
</gene>
<comment type="caution">
    <text evidence="1">The sequence shown here is derived from an EMBL/GenBank/DDBJ whole genome shotgun (WGS) entry which is preliminary data.</text>
</comment>
<dbReference type="EMBL" id="JACHEF010000008">
    <property type="protein sequence ID" value="MBB6413603.1"/>
    <property type="molecule type" value="Genomic_DNA"/>
</dbReference>
<name>A0A841PIZ9_9HYPH</name>
<reference evidence="1 2" key="1">
    <citation type="submission" date="2020-08" db="EMBL/GenBank/DDBJ databases">
        <title>Genomic Encyclopedia of Type Strains, Phase IV (KMG-IV): sequencing the most valuable type-strain genomes for metagenomic binning, comparative biology and taxonomic classification.</title>
        <authorList>
            <person name="Goeker M."/>
        </authorList>
    </citation>
    <scope>NUCLEOTIDE SEQUENCE [LARGE SCALE GENOMIC DNA]</scope>
    <source>
        <strain evidence="1 2">DSM 100039</strain>
    </source>
</reference>
<dbReference type="Proteomes" id="UP000556329">
    <property type="component" value="Unassembled WGS sequence"/>
</dbReference>
<proteinExistence type="predicted"/>
<keyword evidence="2" id="KW-1185">Reference proteome</keyword>
<protein>
    <submittedName>
        <fullName evidence="1">Uncharacterized protein</fullName>
    </submittedName>
</protein>
<evidence type="ECO:0000313" key="1">
    <source>
        <dbReference type="EMBL" id="MBB6413603.1"/>
    </source>
</evidence>
<organism evidence="1 2">
    <name type="scientific">Mesorhizobium sangaii</name>
    <dbReference type="NCBI Taxonomy" id="505389"/>
    <lineage>
        <taxon>Bacteria</taxon>
        <taxon>Pseudomonadati</taxon>
        <taxon>Pseudomonadota</taxon>
        <taxon>Alphaproteobacteria</taxon>
        <taxon>Hyphomicrobiales</taxon>
        <taxon>Phyllobacteriaceae</taxon>
        <taxon>Mesorhizobium</taxon>
    </lineage>
</organism>
<evidence type="ECO:0000313" key="2">
    <source>
        <dbReference type="Proteomes" id="UP000556329"/>
    </source>
</evidence>
<sequence length="53" mass="6334">MAPKSAQRFWDDDAHKNKSLKCADEIRFNETRFNPPKKYYRSNKIGRIRGNSF</sequence>
<accession>A0A841PIZ9</accession>